<dbReference type="SUPFAM" id="SSF51126">
    <property type="entry name" value="Pectin lyase-like"/>
    <property type="match status" value="1"/>
</dbReference>
<keyword evidence="9 10" id="KW-0456">Lyase</keyword>
<evidence type="ECO:0000256" key="7">
    <source>
        <dbReference type="ARBA" id="ARBA00022729"/>
    </source>
</evidence>
<keyword evidence="8 10" id="KW-0106">Calcium</keyword>
<evidence type="ECO:0000256" key="8">
    <source>
        <dbReference type="ARBA" id="ARBA00022837"/>
    </source>
</evidence>
<keyword evidence="13" id="KW-1185">Reference proteome</keyword>
<dbReference type="InterPro" id="IPR004898">
    <property type="entry name" value="Pectate_lyase_PlyH/PlyE-like"/>
</dbReference>
<comment type="cofactor">
    <cofactor evidence="2 10">
        <name>Ca(2+)</name>
        <dbReference type="ChEBI" id="CHEBI:29108"/>
    </cofactor>
</comment>
<evidence type="ECO:0000256" key="1">
    <source>
        <dbReference type="ARBA" id="ARBA00000695"/>
    </source>
</evidence>
<feature type="signal peptide" evidence="10">
    <location>
        <begin position="1"/>
        <end position="21"/>
    </location>
</feature>
<comment type="similarity">
    <text evidence="4 10">Belongs to the polysaccharide lyase 3 family.</text>
</comment>
<evidence type="ECO:0000256" key="4">
    <source>
        <dbReference type="ARBA" id="ARBA00006463"/>
    </source>
</evidence>
<accession>A0ABP9Q6J0</accession>
<evidence type="ECO:0000256" key="10">
    <source>
        <dbReference type="RuleBase" id="RU367009"/>
    </source>
</evidence>
<feature type="region of interest" description="Disordered" evidence="11">
    <location>
        <begin position="82"/>
        <end position="123"/>
    </location>
</feature>
<evidence type="ECO:0000256" key="3">
    <source>
        <dbReference type="ARBA" id="ARBA00004613"/>
    </source>
</evidence>
<feature type="chain" id="PRO_5044978349" description="Pectate lyase" evidence="10">
    <location>
        <begin position="22"/>
        <end position="375"/>
    </location>
</feature>
<dbReference type="Pfam" id="PF03211">
    <property type="entry name" value="Pectate_lyase"/>
    <property type="match status" value="1"/>
</dbReference>
<evidence type="ECO:0000313" key="12">
    <source>
        <dbReference type="EMBL" id="GAA5157215.1"/>
    </source>
</evidence>
<comment type="caution">
    <text evidence="12">The sequence shown here is derived from an EMBL/GenBank/DDBJ whole genome shotgun (WGS) entry which is preliminary data.</text>
</comment>
<evidence type="ECO:0000256" key="6">
    <source>
        <dbReference type="ARBA" id="ARBA00022525"/>
    </source>
</evidence>
<sequence length="375" mass="38228">MKFRLLLGTLALATISTSASAANRPSGYVTICTEGKTCSVAAITNVAFGRADKFFYKVLSGSFVCNEATFGGKVSGGVNECSVPSGTSSSSAPSSSSSSKPSSSSSSSSSLTSSSSSSSATSSTGNLGYYPGCQMPTPTETVQLSATYVVPAGTTFDGGNKRYNLSGGSQAEGQPAVFDVQEGGSIKNVVIGTLAADGIHCLGNCTLQNVWWEDIGEDAATALGPVGTVMNINCGAAYKGSDKTFQHNGRGELRLSNFFAADAGKLYRSCGDCTGNGGPRKVTINNVITRDLPTIVGINSNFGDVATIRGLTLNNSGTTKTKICQVYKGVVKGSGSTSALGVEFNTPNCNVSQSDVTLLPPSIMNTSACAGSCPY</sequence>
<comment type="function">
    <text evidence="10">Catalyzes the depolymerization of both polygalacturonate and pectins of methyl esterification degree from 22 to 89%, with an endo mode of action. In contrast to the majority of pectate lyases, displays high activity on highly methylated pectins.</text>
</comment>
<dbReference type="Proteomes" id="UP001500547">
    <property type="component" value="Unassembled WGS sequence"/>
</dbReference>
<dbReference type="EMBL" id="BAABLD010000001">
    <property type="protein sequence ID" value="GAA5157215.1"/>
    <property type="molecule type" value="Genomic_DNA"/>
</dbReference>
<dbReference type="EC" id="4.2.2.2" evidence="5 10"/>
<reference evidence="13" key="1">
    <citation type="journal article" date="2019" name="Int. J. Syst. Evol. Microbiol.">
        <title>The Global Catalogue of Microorganisms (GCM) 10K type strain sequencing project: providing services to taxonomists for standard genome sequencing and annotation.</title>
        <authorList>
            <consortium name="The Broad Institute Genomics Platform"/>
            <consortium name="The Broad Institute Genome Sequencing Center for Infectious Disease"/>
            <person name="Wu L."/>
            <person name="Ma J."/>
        </authorList>
    </citation>
    <scope>NUCLEOTIDE SEQUENCE [LARGE SCALE GENOMIC DNA]</scope>
    <source>
        <strain evidence="13">JCM 18715</strain>
    </source>
</reference>
<evidence type="ECO:0000256" key="2">
    <source>
        <dbReference type="ARBA" id="ARBA00001913"/>
    </source>
</evidence>
<comment type="subcellular location">
    <subcellularLocation>
        <location evidence="3 10">Secreted</location>
    </subcellularLocation>
</comment>
<organism evidence="12 13">
    <name type="scientific">Viridibacterium curvum</name>
    <dbReference type="NCBI Taxonomy" id="1101404"/>
    <lineage>
        <taxon>Bacteria</taxon>
        <taxon>Pseudomonadati</taxon>
        <taxon>Pseudomonadota</taxon>
        <taxon>Betaproteobacteria</taxon>
        <taxon>Rhodocyclales</taxon>
        <taxon>Rhodocyclaceae</taxon>
        <taxon>Viridibacterium</taxon>
    </lineage>
</organism>
<comment type="catalytic activity">
    <reaction evidence="1 10">
        <text>Eliminative cleavage of (1-&gt;4)-alpha-D-galacturonan to give oligosaccharides with 4-deoxy-alpha-D-galact-4-enuronosyl groups at their non-reducing ends.</text>
        <dbReference type="EC" id="4.2.2.2"/>
    </reaction>
</comment>
<name>A0ABP9Q6J0_9RHOO</name>
<dbReference type="PANTHER" id="PTHR33407">
    <property type="entry name" value="PECTATE LYASE F-RELATED"/>
    <property type="match status" value="1"/>
</dbReference>
<gene>
    <name evidence="12" type="ORF">GCM10025770_00110</name>
</gene>
<dbReference type="PANTHER" id="PTHR33407:SF9">
    <property type="entry name" value="PECTATE LYASE F-RELATED"/>
    <property type="match status" value="1"/>
</dbReference>
<keyword evidence="7 10" id="KW-0732">Signal</keyword>
<evidence type="ECO:0000313" key="13">
    <source>
        <dbReference type="Proteomes" id="UP001500547"/>
    </source>
</evidence>
<protein>
    <recommendedName>
        <fullName evidence="5 10">Pectate lyase</fullName>
        <ecNumber evidence="5 10">4.2.2.2</ecNumber>
    </recommendedName>
</protein>
<dbReference type="RefSeq" id="WP_345530769.1">
    <property type="nucleotide sequence ID" value="NZ_BAABLD010000001.1"/>
</dbReference>
<dbReference type="InterPro" id="IPR012334">
    <property type="entry name" value="Pectin_lyas_fold"/>
</dbReference>
<dbReference type="Gene3D" id="2.160.20.10">
    <property type="entry name" value="Single-stranded right-handed beta-helix, Pectin lyase-like"/>
    <property type="match status" value="1"/>
</dbReference>
<dbReference type="InterPro" id="IPR011050">
    <property type="entry name" value="Pectin_lyase_fold/virulence"/>
</dbReference>
<evidence type="ECO:0000256" key="5">
    <source>
        <dbReference type="ARBA" id="ARBA00012272"/>
    </source>
</evidence>
<keyword evidence="6 10" id="KW-0964">Secreted</keyword>
<evidence type="ECO:0000256" key="11">
    <source>
        <dbReference type="SAM" id="MobiDB-lite"/>
    </source>
</evidence>
<evidence type="ECO:0000256" key="9">
    <source>
        <dbReference type="ARBA" id="ARBA00023239"/>
    </source>
</evidence>
<proteinExistence type="inferred from homology"/>